<feature type="region of interest" description="Disordered" evidence="1">
    <location>
        <begin position="115"/>
        <end position="134"/>
    </location>
</feature>
<keyword evidence="3" id="KW-1185">Reference proteome</keyword>
<reference evidence="2 3" key="1">
    <citation type="submission" date="2024-02" db="EMBL/GenBank/DDBJ databases">
        <title>High-quality chromosome-scale genome assembly of Pensacola bahiagrass (Paspalum notatum Flugge var. saurae).</title>
        <authorList>
            <person name="Vega J.M."/>
            <person name="Podio M."/>
            <person name="Orjuela J."/>
            <person name="Siena L.A."/>
            <person name="Pessino S.C."/>
            <person name="Combes M.C."/>
            <person name="Mariac C."/>
            <person name="Albertini E."/>
            <person name="Pupilli F."/>
            <person name="Ortiz J.P.A."/>
            <person name="Leblanc O."/>
        </authorList>
    </citation>
    <scope>NUCLEOTIDE SEQUENCE [LARGE SCALE GENOMIC DNA]</scope>
    <source>
        <strain evidence="2">R1</strain>
        <tissue evidence="2">Leaf</tissue>
    </source>
</reference>
<sequence length="245" mass="26262">PPVVCPRPISCAWPHPAAPSAPQLCPRSRARSLISPHARKTAAPLSLASSRAAAAPLPGGRRRQRQPRAPPPLAGTPPPSPAPRLDSASPARRLCLPAGTPPLLPAPRAASACRDAAAVQPRASPPPAGMPPPFSPWSVAAPRPLPSRVERLDLNRSRSMVMVILTKLVMMLMRSLRNAWKVEDQVCPVMSVSPTKLEDIAVISNLKAKVNRSTLGIFLQRLSELRILRSLVMNLSHQASVNYTV</sequence>
<feature type="region of interest" description="Disordered" evidence="1">
    <location>
        <begin position="32"/>
        <end position="100"/>
    </location>
</feature>
<protein>
    <submittedName>
        <fullName evidence="2">Uncharacterized protein</fullName>
    </submittedName>
</protein>
<feature type="compositionally biased region" description="Pro residues" evidence="1">
    <location>
        <begin position="123"/>
        <end position="134"/>
    </location>
</feature>
<proteinExistence type="predicted"/>
<accession>A0AAQ3PJJ4</accession>
<feature type="compositionally biased region" description="Pro residues" evidence="1">
    <location>
        <begin position="68"/>
        <end position="82"/>
    </location>
</feature>
<gene>
    <name evidence="2" type="ORF">U9M48_001489</name>
</gene>
<dbReference type="AlphaFoldDB" id="A0AAQ3PJJ4"/>
<name>A0AAQ3PJJ4_PASNO</name>
<feature type="non-terminal residue" evidence="2">
    <location>
        <position position="245"/>
    </location>
</feature>
<evidence type="ECO:0000313" key="3">
    <source>
        <dbReference type="Proteomes" id="UP001341281"/>
    </source>
</evidence>
<dbReference type="Proteomes" id="UP001341281">
    <property type="component" value="Chromosome 01"/>
</dbReference>
<evidence type="ECO:0000313" key="2">
    <source>
        <dbReference type="EMBL" id="WVZ50214.1"/>
    </source>
</evidence>
<organism evidence="2 3">
    <name type="scientific">Paspalum notatum var. saurae</name>
    <dbReference type="NCBI Taxonomy" id="547442"/>
    <lineage>
        <taxon>Eukaryota</taxon>
        <taxon>Viridiplantae</taxon>
        <taxon>Streptophyta</taxon>
        <taxon>Embryophyta</taxon>
        <taxon>Tracheophyta</taxon>
        <taxon>Spermatophyta</taxon>
        <taxon>Magnoliopsida</taxon>
        <taxon>Liliopsida</taxon>
        <taxon>Poales</taxon>
        <taxon>Poaceae</taxon>
        <taxon>PACMAD clade</taxon>
        <taxon>Panicoideae</taxon>
        <taxon>Andropogonodae</taxon>
        <taxon>Paspaleae</taxon>
        <taxon>Paspalinae</taxon>
        <taxon>Paspalum</taxon>
    </lineage>
</organism>
<dbReference type="EMBL" id="CP144745">
    <property type="protein sequence ID" value="WVZ50214.1"/>
    <property type="molecule type" value="Genomic_DNA"/>
</dbReference>
<feature type="compositionally biased region" description="Low complexity" evidence="1">
    <location>
        <begin position="42"/>
        <end position="59"/>
    </location>
</feature>
<evidence type="ECO:0000256" key="1">
    <source>
        <dbReference type="SAM" id="MobiDB-lite"/>
    </source>
</evidence>